<dbReference type="Pfam" id="PF00378">
    <property type="entry name" value="ECH_1"/>
    <property type="match status" value="1"/>
</dbReference>
<dbReference type="Proteomes" id="UP001596547">
    <property type="component" value="Unassembled WGS sequence"/>
</dbReference>
<dbReference type="CDD" id="cd06558">
    <property type="entry name" value="crotonase-like"/>
    <property type="match status" value="1"/>
</dbReference>
<evidence type="ECO:0000313" key="1">
    <source>
        <dbReference type="EMBL" id="MFC7318747.1"/>
    </source>
</evidence>
<name>A0ABD6AET7_9EURY</name>
<dbReference type="InterPro" id="IPR029045">
    <property type="entry name" value="ClpP/crotonase-like_dom_sf"/>
</dbReference>
<dbReference type="SUPFAM" id="SSF52096">
    <property type="entry name" value="ClpP/crotonase"/>
    <property type="match status" value="1"/>
</dbReference>
<protein>
    <submittedName>
        <fullName evidence="1">Enoyl-CoA hydratase/isomerase family protein</fullName>
    </submittedName>
</protein>
<sequence length="259" mass="27386">MDITDPFLKIAGRPTDAGSFVDVRLARPDKQNALPGETVDALVDVFDAAAAGEADALVVSGDGENFCVGADLADLASEADEDPARIARRVQTLVDAVRSCPVPVVVSVHGRALGVGCHLCLGADVVVGATSATWGFPEVALDLPVTGYVVPLLTAQIGERRARDWLLTGRTVGAEEAEHAGFVTRVVPDDDRADAVEEYVDTFAANGKYTVSVLRERFAAGATTDLDSLRRSERRAFDRAFRDGTAGERIDAFRGGDQG</sequence>
<organism evidence="1 2">
    <name type="scientific">Halomarina halobia</name>
    <dbReference type="NCBI Taxonomy" id="3033386"/>
    <lineage>
        <taxon>Archaea</taxon>
        <taxon>Methanobacteriati</taxon>
        <taxon>Methanobacteriota</taxon>
        <taxon>Stenosarchaea group</taxon>
        <taxon>Halobacteria</taxon>
        <taxon>Halobacteriales</taxon>
        <taxon>Natronomonadaceae</taxon>
        <taxon>Halomarina</taxon>
    </lineage>
</organism>
<dbReference type="GeneID" id="79317064"/>
<accession>A0ABD6AET7</accession>
<dbReference type="PANTHER" id="PTHR43459:SF1">
    <property type="entry name" value="EG:BACN32G11.4 PROTEIN"/>
    <property type="match status" value="1"/>
</dbReference>
<evidence type="ECO:0000313" key="2">
    <source>
        <dbReference type="Proteomes" id="UP001596547"/>
    </source>
</evidence>
<dbReference type="EMBL" id="JBHTBF010000003">
    <property type="protein sequence ID" value="MFC7318747.1"/>
    <property type="molecule type" value="Genomic_DNA"/>
</dbReference>
<dbReference type="RefSeq" id="WP_276306415.1">
    <property type="nucleotide sequence ID" value="NZ_CP119993.1"/>
</dbReference>
<gene>
    <name evidence="1" type="ORF">ACFQPE_18380</name>
</gene>
<keyword evidence="2" id="KW-1185">Reference proteome</keyword>
<dbReference type="PANTHER" id="PTHR43459">
    <property type="entry name" value="ENOYL-COA HYDRATASE"/>
    <property type="match status" value="1"/>
</dbReference>
<comment type="caution">
    <text evidence="1">The sequence shown here is derived from an EMBL/GenBank/DDBJ whole genome shotgun (WGS) entry which is preliminary data.</text>
</comment>
<dbReference type="Gene3D" id="3.90.226.10">
    <property type="entry name" value="2-enoyl-CoA Hydratase, Chain A, domain 1"/>
    <property type="match status" value="1"/>
</dbReference>
<dbReference type="InterPro" id="IPR001753">
    <property type="entry name" value="Enoyl-CoA_hydra/iso"/>
</dbReference>
<dbReference type="AlphaFoldDB" id="A0ABD6AET7"/>
<reference evidence="1 2" key="1">
    <citation type="journal article" date="2019" name="Int. J. Syst. Evol. Microbiol.">
        <title>The Global Catalogue of Microorganisms (GCM) 10K type strain sequencing project: providing services to taxonomists for standard genome sequencing and annotation.</title>
        <authorList>
            <consortium name="The Broad Institute Genomics Platform"/>
            <consortium name="The Broad Institute Genome Sequencing Center for Infectious Disease"/>
            <person name="Wu L."/>
            <person name="Ma J."/>
        </authorList>
    </citation>
    <scope>NUCLEOTIDE SEQUENCE [LARGE SCALE GENOMIC DNA]</scope>
    <source>
        <strain evidence="1 2">PSR21</strain>
    </source>
</reference>
<proteinExistence type="predicted"/>